<feature type="region of interest" description="Disordered" evidence="1">
    <location>
        <begin position="94"/>
        <end position="116"/>
    </location>
</feature>
<comment type="caution">
    <text evidence="2">The sequence shown here is derived from an EMBL/GenBank/DDBJ whole genome shotgun (WGS) entry which is preliminary data.</text>
</comment>
<evidence type="ECO:0000313" key="2">
    <source>
        <dbReference type="EMBL" id="GAA4630532.1"/>
    </source>
</evidence>
<sequence>MIKPPEEQLAELLAEAESLAQAMHVAYRPPPEVVDSSDASGAVTVTINDYGRRVTRIVIAADWRNRISAESLGAAVMDAIISARLRPMNDFATSVAEAPPTPPESPPVPPIAERPRVSPDWDDLGRMLETVERAIDALAISHSTDHDNSHCQIVGCSDNRRIAVSMVAGQLNSVTIDREWALRAGRQELSESLLEAFDSAYAAGAADDADDADTKPADGLIGELQSIVDSFSVAPQILPDKAAEA</sequence>
<proteinExistence type="predicted"/>
<dbReference type="EMBL" id="BAABHK010000008">
    <property type="protein sequence ID" value="GAA4630532.1"/>
    <property type="molecule type" value="Genomic_DNA"/>
</dbReference>
<evidence type="ECO:0000256" key="1">
    <source>
        <dbReference type="SAM" id="MobiDB-lite"/>
    </source>
</evidence>
<organism evidence="2 3">
    <name type="scientific">Actinoallomurus vinaceus</name>
    <dbReference type="NCBI Taxonomy" id="1080074"/>
    <lineage>
        <taxon>Bacteria</taxon>
        <taxon>Bacillati</taxon>
        <taxon>Actinomycetota</taxon>
        <taxon>Actinomycetes</taxon>
        <taxon>Streptosporangiales</taxon>
        <taxon>Thermomonosporaceae</taxon>
        <taxon>Actinoallomurus</taxon>
    </lineage>
</organism>
<reference evidence="3" key="1">
    <citation type="journal article" date="2019" name="Int. J. Syst. Evol. Microbiol.">
        <title>The Global Catalogue of Microorganisms (GCM) 10K type strain sequencing project: providing services to taxonomists for standard genome sequencing and annotation.</title>
        <authorList>
            <consortium name="The Broad Institute Genomics Platform"/>
            <consortium name="The Broad Institute Genome Sequencing Center for Infectious Disease"/>
            <person name="Wu L."/>
            <person name="Ma J."/>
        </authorList>
    </citation>
    <scope>NUCLEOTIDE SEQUENCE [LARGE SCALE GENOMIC DNA]</scope>
    <source>
        <strain evidence="3">JCM 17939</strain>
    </source>
</reference>
<feature type="compositionally biased region" description="Pro residues" evidence="1">
    <location>
        <begin position="99"/>
        <end position="112"/>
    </location>
</feature>
<evidence type="ECO:0000313" key="3">
    <source>
        <dbReference type="Proteomes" id="UP001501442"/>
    </source>
</evidence>
<keyword evidence="3" id="KW-1185">Reference proteome</keyword>
<name>A0ABP8UG88_9ACTN</name>
<dbReference type="RefSeq" id="WP_345434079.1">
    <property type="nucleotide sequence ID" value="NZ_BAABHK010000008.1"/>
</dbReference>
<dbReference type="Proteomes" id="UP001501442">
    <property type="component" value="Unassembled WGS sequence"/>
</dbReference>
<gene>
    <name evidence="2" type="ORF">GCM10023196_056250</name>
</gene>
<protein>
    <recommendedName>
        <fullName evidence="4">YbaB/EbfC DNA-binding family protein</fullName>
    </recommendedName>
</protein>
<evidence type="ECO:0008006" key="4">
    <source>
        <dbReference type="Google" id="ProtNLM"/>
    </source>
</evidence>
<accession>A0ABP8UG88</accession>